<feature type="transmembrane region" description="Helical" evidence="2">
    <location>
        <begin position="204"/>
        <end position="227"/>
    </location>
</feature>
<evidence type="ECO:0000313" key="4">
    <source>
        <dbReference type="Proteomes" id="UP000475214"/>
    </source>
</evidence>
<proteinExistence type="predicted"/>
<feature type="compositionally biased region" description="Basic and acidic residues" evidence="1">
    <location>
        <begin position="13"/>
        <end position="35"/>
    </location>
</feature>
<feature type="transmembrane region" description="Helical" evidence="2">
    <location>
        <begin position="171"/>
        <end position="192"/>
    </location>
</feature>
<feature type="transmembrane region" description="Helical" evidence="2">
    <location>
        <begin position="247"/>
        <end position="264"/>
    </location>
</feature>
<name>A0A6L9SDJ1_9ACTN</name>
<sequence>MSLVREGAGQEQPGREQPGRDQAGREQAGRADRVGKRGSVGIDRTTWRALRTELIRGTAPMAALSIAVAGGAMLFNETERWAGRWNPLAEYISVILFALLPLAAAAGAWQAGRERRRRIGDLLDSTARPSGQPLVLAWAAVTLGAFAGLLLVWASGAVLVARVATYGGRGWWLTLAVAFAGLAAAAAIGVAAGRLIPSRVVAPVIGLVVFVSMGMGSGTNGSGYTWLTPSMDWTGYGVEHVSTDARLLQLLWLAGLTVTVLVLVSSRRRWLVVAPAAAAIVAAAWLVNDTRDVGWQRDPAAAELVCTDDGGPEVCMTRVNAFLLEDAKGPVREQLARWEGIDGGFVRAVDSTAHGHDPSSLPDGTAGLDLSWLVSWNGGLSEQNEYGETVQTSFASSAGGVVNRHCDLDGGEPSPEEQAVIWAGEIAYYWVLGDPDPVGMVLGEGENHEFQTLLAKPEVEQKDWLSRYMMAARSCDTDMFAALVRELQ</sequence>
<accession>A0A6L9SDJ1</accession>
<evidence type="ECO:0000313" key="3">
    <source>
        <dbReference type="EMBL" id="NEE03435.1"/>
    </source>
</evidence>
<keyword evidence="2" id="KW-1133">Transmembrane helix</keyword>
<dbReference type="AlphaFoldDB" id="A0A6L9SDJ1"/>
<feature type="region of interest" description="Disordered" evidence="1">
    <location>
        <begin position="1"/>
        <end position="37"/>
    </location>
</feature>
<keyword evidence="4" id="KW-1185">Reference proteome</keyword>
<evidence type="ECO:0000256" key="2">
    <source>
        <dbReference type="SAM" id="Phobius"/>
    </source>
</evidence>
<feature type="transmembrane region" description="Helical" evidence="2">
    <location>
        <begin position="54"/>
        <end position="76"/>
    </location>
</feature>
<dbReference type="RefSeq" id="WP_163743102.1">
    <property type="nucleotide sequence ID" value="NZ_JAAGOA010000022.1"/>
</dbReference>
<protein>
    <submittedName>
        <fullName evidence="3">Uncharacterized protein</fullName>
    </submittedName>
</protein>
<keyword evidence="2" id="KW-0812">Transmembrane</keyword>
<feature type="transmembrane region" description="Helical" evidence="2">
    <location>
        <begin position="135"/>
        <end position="159"/>
    </location>
</feature>
<comment type="caution">
    <text evidence="3">The sequence shown here is derived from an EMBL/GenBank/DDBJ whole genome shotgun (WGS) entry which is preliminary data.</text>
</comment>
<gene>
    <name evidence="3" type="ORF">G1H10_25030</name>
</gene>
<feature type="transmembrane region" description="Helical" evidence="2">
    <location>
        <begin position="88"/>
        <end position="109"/>
    </location>
</feature>
<reference evidence="3 4" key="1">
    <citation type="submission" date="2020-02" db="EMBL/GenBank/DDBJ databases">
        <authorList>
            <person name="Li X.-J."/>
            <person name="Han X.-M."/>
        </authorList>
    </citation>
    <scope>NUCLEOTIDE SEQUENCE [LARGE SCALE GENOMIC DNA]</scope>
    <source>
        <strain evidence="3 4">CCTCC AB 2017055</strain>
    </source>
</reference>
<organism evidence="3 4">
    <name type="scientific">Phytoactinopolyspora halotolerans</name>
    <dbReference type="NCBI Taxonomy" id="1981512"/>
    <lineage>
        <taxon>Bacteria</taxon>
        <taxon>Bacillati</taxon>
        <taxon>Actinomycetota</taxon>
        <taxon>Actinomycetes</taxon>
        <taxon>Jiangellales</taxon>
        <taxon>Jiangellaceae</taxon>
        <taxon>Phytoactinopolyspora</taxon>
    </lineage>
</organism>
<dbReference type="EMBL" id="JAAGOA010000022">
    <property type="protein sequence ID" value="NEE03435.1"/>
    <property type="molecule type" value="Genomic_DNA"/>
</dbReference>
<dbReference type="Proteomes" id="UP000475214">
    <property type="component" value="Unassembled WGS sequence"/>
</dbReference>
<keyword evidence="2" id="KW-0472">Membrane</keyword>
<feature type="transmembrane region" description="Helical" evidence="2">
    <location>
        <begin position="271"/>
        <end position="287"/>
    </location>
</feature>
<evidence type="ECO:0000256" key="1">
    <source>
        <dbReference type="SAM" id="MobiDB-lite"/>
    </source>
</evidence>